<sequence>EPRARRAGGARGGLLARRAGPGGRGGLAQRHPHRGHGEGPGVVGGRRPHGASRGSATAHGDGLSLARRHPRSHGRRNRRRRRRGAWLEIAGRGPVWV</sequence>
<protein>
    <submittedName>
        <fullName evidence="2">Uncharacterized protein</fullName>
    </submittedName>
</protein>
<evidence type="ECO:0000313" key="2">
    <source>
        <dbReference type="EMBL" id="CAA9443729.1"/>
    </source>
</evidence>
<accession>A0A6J4QGM3</accession>
<evidence type="ECO:0000256" key="1">
    <source>
        <dbReference type="SAM" id="MobiDB-lite"/>
    </source>
</evidence>
<feature type="non-terminal residue" evidence="2">
    <location>
        <position position="1"/>
    </location>
</feature>
<gene>
    <name evidence="2" type="ORF">AVDCRST_MAG80-1572</name>
</gene>
<feature type="compositionally biased region" description="Basic residues" evidence="1">
    <location>
        <begin position="66"/>
        <end position="84"/>
    </location>
</feature>
<dbReference type="AlphaFoldDB" id="A0A6J4QGM3"/>
<dbReference type="EMBL" id="CADCVC010000136">
    <property type="protein sequence ID" value="CAA9443729.1"/>
    <property type="molecule type" value="Genomic_DNA"/>
</dbReference>
<feature type="region of interest" description="Disordered" evidence="1">
    <location>
        <begin position="1"/>
        <end position="97"/>
    </location>
</feature>
<proteinExistence type="predicted"/>
<name>A0A6J4QGM3_9ACTN</name>
<feature type="non-terminal residue" evidence="2">
    <location>
        <position position="97"/>
    </location>
</feature>
<organism evidence="2">
    <name type="scientific">uncultured Rubrobacteraceae bacterium</name>
    <dbReference type="NCBI Taxonomy" id="349277"/>
    <lineage>
        <taxon>Bacteria</taxon>
        <taxon>Bacillati</taxon>
        <taxon>Actinomycetota</taxon>
        <taxon>Rubrobacteria</taxon>
        <taxon>Rubrobacterales</taxon>
        <taxon>Rubrobacteraceae</taxon>
        <taxon>environmental samples</taxon>
    </lineage>
</organism>
<reference evidence="2" key="1">
    <citation type="submission" date="2020-02" db="EMBL/GenBank/DDBJ databases">
        <authorList>
            <person name="Meier V. D."/>
        </authorList>
    </citation>
    <scope>NUCLEOTIDE SEQUENCE</scope>
    <source>
        <strain evidence="2">AVDCRST_MAG80</strain>
    </source>
</reference>